<name>A0A9D4QXR8_DREPO</name>
<protein>
    <submittedName>
        <fullName evidence="1">Uncharacterized protein</fullName>
    </submittedName>
</protein>
<keyword evidence="2" id="KW-1185">Reference proteome</keyword>
<dbReference type="Proteomes" id="UP000828390">
    <property type="component" value="Unassembled WGS sequence"/>
</dbReference>
<sequence length="103" mass="11353">MLLAVKIGRALIMAGRNPGNQAGRSPSNQAGCDVVNLGISNLPPTAKTDLANRLLELVDVYKGLWMKRYLEHGLKYSQASLQVVLKQFIPEGDPRSQQQEEHV</sequence>
<gene>
    <name evidence="1" type="ORF">DPMN_088311</name>
</gene>
<accession>A0A9D4QXR8</accession>
<organism evidence="1 2">
    <name type="scientific">Dreissena polymorpha</name>
    <name type="common">Zebra mussel</name>
    <name type="synonym">Mytilus polymorpha</name>
    <dbReference type="NCBI Taxonomy" id="45954"/>
    <lineage>
        <taxon>Eukaryota</taxon>
        <taxon>Metazoa</taxon>
        <taxon>Spiralia</taxon>
        <taxon>Lophotrochozoa</taxon>
        <taxon>Mollusca</taxon>
        <taxon>Bivalvia</taxon>
        <taxon>Autobranchia</taxon>
        <taxon>Heteroconchia</taxon>
        <taxon>Euheterodonta</taxon>
        <taxon>Imparidentia</taxon>
        <taxon>Neoheterodontei</taxon>
        <taxon>Myida</taxon>
        <taxon>Dreissenoidea</taxon>
        <taxon>Dreissenidae</taxon>
        <taxon>Dreissena</taxon>
    </lineage>
</organism>
<proteinExistence type="predicted"/>
<reference evidence="1" key="1">
    <citation type="journal article" date="2019" name="bioRxiv">
        <title>The Genome of the Zebra Mussel, Dreissena polymorpha: A Resource for Invasive Species Research.</title>
        <authorList>
            <person name="McCartney M.A."/>
            <person name="Auch B."/>
            <person name="Kono T."/>
            <person name="Mallez S."/>
            <person name="Zhang Y."/>
            <person name="Obille A."/>
            <person name="Becker A."/>
            <person name="Abrahante J.E."/>
            <person name="Garbe J."/>
            <person name="Badalamenti J.P."/>
            <person name="Herman A."/>
            <person name="Mangelson H."/>
            <person name="Liachko I."/>
            <person name="Sullivan S."/>
            <person name="Sone E.D."/>
            <person name="Koren S."/>
            <person name="Silverstein K.A.T."/>
            <person name="Beckman K.B."/>
            <person name="Gohl D.M."/>
        </authorList>
    </citation>
    <scope>NUCLEOTIDE SEQUENCE</scope>
    <source>
        <strain evidence="1">Duluth1</strain>
        <tissue evidence="1">Whole animal</tissue>
    </source>
</reference>
<dbReference type="EMBL" id="JAIWYP010000003">
    <property type="protein sequence ID" value="KAH3846015.1"/>
    <property type="molecule type" value="Genomic_DNA"/>
</dbReference>
<evidence type="ECO:0000313" key="2">
    <source>
        <dbReference type="Proteomes" id="UP000828390"/>
    </source>
</evidence>
<reference evidence="1" key="2">
    <citation type="submission" date="2020-11" db="EMBL/GenBank/DDBJ databases">
        <authorList>
            <person name="McCartney M.A."/>
            <person name="Auch B."/>
            <person name="Kono T."/>
            <person name="Mallez S."/>
            <person name="Becker A."/>
            <person name="Gohl D.M."/>
            <person name="Silverstein K.A.T."/>
            <person name="Koren S."/>
            <person name="Bechman K.B."/>
            <person name="Herman A."/>
            <person name="Abrahante J.E."/>
            <person name="Garbe J."/>
        </authorList>
    </citation>
    <scope>NUCLEOTIDE SEQUENCE</scope>
    <source>
        <strain evidence="1">Duluth1</strain>
        <tissue evidence="1">Whole animal</tissue>
    </source>
</reference>
<evidence type="ECO:0000313" key="1">
    <source>
        <dbReference type="EMBL" id="KAH3846015.1"/>
    </source>
</evidence>
<comment type="caution">
    <text evidence="1">The sequence shown here is derived from an EMBL/GenBank/DDBJ whole genome shotgun (WGS) entry which is preliminary data.</text>
</comment>
<dbReference type="AlphaFoldDB" id="A0A9D4QXR8"/>